<gene>
    <name evidence="2" type="ORF">RISK_002373</name>
</gene>
<accession>A0A0J1BGU4</accession>
<comment type="caution">
    <text evidence="2">The sequence shown here is derived from an EMBL/GenBank/DDBJ whole genome shotgun (WGS) entry which is preliminary data.</text>
</comment>
<dbReference type="SUPFAM" id="SSF54523">
    <property type="entry name" value="Pili subunits"/>
    <property type="match status" value="1"/>
</dbReference>
<dbReference type="EMBL" id="LECT01000017">
    <property type="protein sequence ID" value="KLU05741.1"/>
    <property type="molecule type" value="Genomic_DNA"/>
</dbReference>
<keyword evidence="3" id="KW-1185">Reference proteome</keyword>
<reference evidence="2" key="1">
    <citation type="submission" date="2015-05" db="EMBL/GenBank/DDBJ databases">
        <title>Permanent draft genome of Rhodopirellula islandicus K833.</title>
        <authorList>
            <person name="Kizina J."/>
            <person name="Richter M."/>
            <person name="Glockner F.O."/>
            <person name="Harder J."/>
        </authorList>
    </citation>
    <scope>NUCLEOTIDE SEQUENCE [LARGE SCALE GENOMIC DNA]</scope>
    <source>
        <strain evidence="2">K833</strain>
    </source>
</reference>
<evidence type="ECO:0000313" key="2">
    <source>
        <dbReference type="EMBL" id="KLU05741.1"/>
    </source>
</evidence>
<keyword evidence="1" id="KW-1133">Transmembrane helix</keyword>
<evidence type="ECO:0000313" key="3">
    <source>
        <dbReference type="Proteomes" id="UP000036367"/>
    </source>
</evidence>
<keyword evidence="1" id="KW-0812">Transmembrane</keyword>
<dbReference type="Proteomes" id="UP000036367">
    <property type="component" value="Unassembled WGS sequence"/>
</dbReference>
<dbReference type="InterPro" id="IPR045584">
    <property type="entry name" value="Pilin-like"/>
</dbReference>
<evidence type="ECO:0008006" key="4">
    <source>
        <dbReference type="Google" id="ProtNLM"/>
    </source>
</evidence>
<name>A0A0J1BGU4_RHOIS</name>
<evidence type="ECO:0000256" key="1">
    <source>
        <dbReference type="SAM" id="Phobius"/>
    </source>
</evidence>
<dbReference type="RefSeq" id="WP_047814033.1">
    <property type="nucleotide sequence ID" value="NZ_LECT01000017.1"/>
</dbReference>
<keyword evidence="1" id="KW-0472">Membrane</keyword>
<dbReference type="OrthoDB" id="9812770at2"/>
<dbReference type="PATRIC" id="fig|595434.4.peg.2266"/>
<organism evidence="2 3">
    <name type="scientific">Rhodopirellula islandica</name>
    <dbReference type="NCBI Taxonomy" id="595434"/>
    <lineage>
        <taxon>Bacteria</taxon>
        <taxon>Pseudomonadati</taxon>
        <taxon>Planctomycetota</taxon>
        <taxon>Planctomycetia</taxon>
        <taxon>Pirellulales</taxon>
        <taxon>Pirellulaceae</taxon>
        <taxon>Rhodopirellula</taxon>
    </lineage>
</organism>
<dbReference type="AlphaFoldDB" id="A0A0J1BGU4"/>
<dbReference type="STRING" id="595434.RISK_002373"/>
<feature type="transmembrane region" description="Helical" evidence="1">
    <location>
        <begin position="12"/>
        <end position="34"/>
    </location>
</feature>
<protein>
    <recommendedName>
        <fullName evidence="4">Transmembrane protein</fullName>
    </recommendedName>
</protein>
<sequence>MNNEEVRRGGYTILELMLSLILLAALMMVAWSILGSYRDAEQRGWNQAYQMQVIRIARDWLDSDAASLMEPRVSMSPSSTPTPSFSSHPTQLRPFQGNELGFEVDLIPSFDPLPWLEAVTQAEAPLSTTTQARSRENSSTSIALDPLTIHHLRYTIVPRDVISGAGPTDSAEELFDVQRELVPVDRWSKASASSSEKELTMADLYRVPDEERPIESAADGATLATSIRNLVAPRFRYSDGAQWLGQWDSQLKGGLPRAIELSFDLPSASTSYETVVPEEDEADEFVAEDFADMVMSSEPVATIDESSSSGEDDALIRDVRIVVFIAGSRLPGSLLGDPHE</sequence>
<proteinExistence type="predicted"/>